<organism evidence="2 3">
    <name type="scientific">Puccinia striiformis</name>
    <dbReference type="NCBI Taxonomy" id="27350"/>
    <lineage>
        <taxon>Eukaryota</taxon>
        <taxon>Fungi</taxon>
        <taxon>Dikarya</taxon>
        <taxon>Basidiomycota</taxon>
        <taxon>Pucciniomycotina</taxon>
        <taxon>Pucciniomycetes</taxon>
        <taxon>Pucciniales</taxon>
        <taxon>Pucciniaceae</taxon>
        <taxon>Puccinia</taxon>
    </lineage>
</organism>
<feature type="region of interest" description="Disordered" evidence="1">
    <location>
        <begin position="281"/>
        <end position="312"/>
    </location>
</feature>
<reference evidence="2 3" key="1">
    <citation type="submission" date="2017-12" db="EMBL/GenBank/DDBJ databases">
        <title>Gene loss provides genomic basis for host adaptation in cereal stripe rust fungi.</title>
        <authorList>
            <person name="Xia C."/>
        </authorList>
    </citation>
    <scope>NUCLEOTIDE SEQUENCE [LARGE SCALE GENOMIC DNA]</scope>
    <source>
        <strain evidence="2 3">93TX-2</strain>
    </source>
</reference>
<evidence type="ECO:0000313" key="2">
    <source>
        <dbReference type="EMBL" id="POV94570.1"/>
    </source>
</evidence>
<dbReference type="Proteomes" id="UP000238274">
    <property type="component" value="Unassembled WGS sequence"/>
</dbReference>
<comment type="caution">
    <text evidence="2">The sequence shown here is derived from an EMBL/GenBank/DDBJ whole genome shotgun (WGS) entry which is preliminary data.</text>
</comment>
<dbReference type="EMBL" id="PKSM01000478">
    <property type="protein sequence ID" value="POV94570.1"/>
    <property type="molecule type" value="Genomic_DNA"/>
</dbReference>
<dbReference type="AlphaFoldDB" id="A0A2S4UBC7"/>
<accession>A0A2S4UBC7</accession>
<reference evidence="3" key="2">
    <citation type="journal article" date="2018" name="BMC Genomics">
        <title>Genomic insights into host adaptation between the wheat stripe rust pathogen (Puccinia striiformis f. sp. tritici) and the barley stripe rust pathogen (Puccinia striiformis f. sp. hordei).</title>
        <authorList>
            <person name="Xia C."/>
            <person name="Wang M."/>
            <person name="Yin C."/>
            <person name="Cornejo O.E."/>
            <person name="Hulbert S.H."/>
            <person name="Chen X."/>
        </authorList>
    </citation>
    <scope>NUCLEOTIDE SEQUENCE [LARGE SCALE GENOMIC DNA]</scope>
    <source>
        <strain evidence="3">93TX-2</strain>
    </source>
</reference>
<name>A0A2S4UBC7_9BASI</name>
<feature type="compositionally biased region" description="Basic and acidic residues" evidence="1">
    <location>
        <begin position="289"/>
        <end position="298"/>
    </location>
</feature>
<proteinExistence type="predicted"/>
<reference evidence="3" key="3">
    <citation type="journal article" date="2018" name="Mol. Plant Microbe Interact.">
        <title>Genome sequence resources for the wheat stripe rust pathogen (Puccinia striiformis f. sp. tritici) and the barley stripe rust pathogen (Puccinia striiformis f. sp. hordei).</title>
        <authorList>
            <person name="Xia C."/>
            <person name="Wang M."/>
            <person name="Yin C."/>
            <person name="Cornejo O.E."/>
            <person name="Hulbert S.H."/>
            <person name="Chen X."/>
        </authorList>
    </citation>
    <scope>NUCLEOTIDE SEQUENCE [LARGE SCALE GENOMIC DNA]</scope>
    <source>
        <strain evidence="3">93TX-2</strain>
    </source>
</reference>
<dbReference type="VEuPathDB" id="FungiDB:PSHT_16135"/>
<dbReference type="VEuPathDB" id="FungiDB:PSTT_00565"/>
<evidence type="ECO:0000256" key="1">
    <source>
        <dbReference type="SAM" id="MobiDB-lite"/>
    </source>
</evidence>
<protein>
    <submittedName>
        <fullName evidence="2">Uncharacterized protein</fullName>
    </submittedName>
</protein>
<keyword evidence="3" id="KW-1185">Reference proteome</keyword>
<feature type="compositionally biased region" description="Polar residues" evidence="1">
    <location>
        <begin position="299"/>
        <end position="312"/>
    </location>
</feature>
<sequence length="356" mass="40624">MTSIEKARLAKAQKRAAQKDLKYIQDNQNYAFTITTALSRLSILDKLDDTNYTTWSEQMIGNLSSLFFDRFIFPIPGAPEGDLDYINKRCVLQFIFGKMDHTNSQRFRSLYNDEVNQEEYHHQCENEAAIYLYQTKLDQLDQDQNTTVTEHINNFIKIKTEILNRGGYLEDVTIARKLLNSMHAVHRDEVRHIIRAYSPLTFRGVTLALKQYELENAQLKNKSVIKLSDKISGLNVAGNTNVKKRCTLTHCLGGTHKAAKCFQKPENAAAKKAWFDRVRSRNSANHVEANTKEEEPTKSEVTPNNPQPSASNVEAKKDWAFPTFCAEANTVDSIREAILEPRNTCSVPPIFLTKMT</sequence>
<gene>
    <name evidence="2" type="ORF">PSHT_16135</name>
</gene>
<evidence type="ECO:0000313" key="3">
    <source>
        <dbReference type="Proteomes" id="UP000238274"/>
    </source>
</evidence>
<dbReference type="OrthoDB" id="2506674at2759"/>